<feature type="transmembrane region" description="Helical" evidence="1">
    <location>
        <begin position="132"/>
        <end position="151"/>
    </location>
</feature>
<evidence type="ECO:0000313" key="3">
    <source>
        <dbReference type="EMBL" id="QCC50729.1"/>
    </source>
</evidence>
<keyword evidence="1" id="KW-0812">Transmembrane</keyword>
<organism evidence="3 4">
    <name type="scientific">Halapricum salinum</name>
    <dbReference type="NCBI Taxonomy" id="1457250"/>
    <lineage>
        <taxon>Archaea</taxon>
        <taxon>Methanobacteriati</taxon>
        <taxon>Methanobacteriota</taxon>
        <taxon>Stenosarchaea group</taxon>
        <taxon>Halobacteria</taxon>
        <taxon>Halobacteriales</taxon>
        <taxon>Haloarculaceae</taxon>
        <taxon>Halapricum</taxon>
    </lineage>
</organism>
<feature type="transmembrane region" description="Helical" evidence="1">
    <location>
        <begin position="163"/>
        <end position="181"/>
    </location>
</feature>
<feature type="transmembrane region" description="Helical" evidence="1">
    <location>
        <begin position="187"/>
        <end position="204"/>
    </location>
</feature>
<feature type="transmembrane region" description="Helical" evidence="1">
    <location>
        <begin position="284"/>
        <end position="305"/>
    </location>
</feature>
<dbReference type="SMART" id="SM00014">
    <property type="entry name" value="acidPPc"/>
    <property type="match status" value="1"/>
</dbReference>
<dbReference type="Proteomes" id="UP000296706">
    <property type="component" value="Chromosome"/>
</dbReference>
<sequence length="315" mass="31930">MAQSTLGSAAREIGAILAARGVGVESLLSSLPGLVVVAFALLTQLGDVWFLTAVVTLLYWLGPHTPRLGDAVDRQRGGRLLSVLVLSVVVVAVLKPLLAFPRPPGAAVPPHADLVPEALTGVYEWLSTSESYGFPSGHAFGSTLVYGGLAWTIRVGSRRARAAFAAGMVALLSVSRLVLGLHYLVDVLAGATLGIVVLVVAMALRTRDVFGIAAVVGLVGAVTVEPSTKVLGAAGLASGCLLTWLAVGDSIPSTPSRTSARATVVLGVIVGGVLGVAGLPGRSVAPAVLLLTLAGGASLVAMPLLGEHVAKNGRR</sequence>
<evidence type="ECO:0000259" key="2">
    <source>
        <dbReference type="SMART" id="SM00014"/>
    </source>
</evidence>
<dbReference type="OrthoDB" id="10182at2157"/>
<evidence type="ECO:0000256" key="1">
    <source>
        <dbReference type="SAM" id="Phobius"/>
    </source>
</evidence>
<dbReference type="SUPFAM" id="SSF48317">
    <property type="entry name" value="Acid phosphatase/Vanadium-dependent haloperoxidase"/>
    <property type="match status" value="1"/>
</dbReference>
<dbReference type="KEGG" id="hsn:DV733_05490"/>
<dbReference type="GeneID" id="39847297"/>
<dbReference type="InterPro" id="IPR000326">
    <property type="entry name" value="PAP2/HPO"/>
</dbReference>
<dbReference type="PANTHER" id="PTHR14969:SF13">
    <property type="entry name" value="AT30094P"/>
    <property type="match status" value="1"/>
</dbReference>
<evidence type="ECO:0000313" key="4">
    <source>
        <dbReference type="Proteomes" id="UP000296706"/>
    </source>
</evidence>
<feature type="transmembrane region" description="Helical" evidence="1">
    <location>
        <begin position="259"/>
        <end position="278"/>
    </location>
</feature>
<feature type="transmembrane region" description="Helical" evidence="1">
    <location>
        <begin position="209"/>
        <end position="224"/>
    </location>
</feature>
<keyword evidence="1" id="KW-1133">Transmembrane helix</keyword>
<dbReference type="RefSeq" id="WP_049994173.1">
    <property type="nucleotide sequence ID" value="NZ_CP031310.1"/>
</dbReference>
<dbReference type="InterPro" id="IPR036938">
    <property type="entry name" value="PAP2/HPO_sf"/>
</dbReference>
<keyword evidence="1" id="KW-0472">Membrane</keyword>
<dbReference type="Pfam" id="PF01569">
    <property type="entry name" value="PAP2"/>
    <property type="match status" value="1"/>
</dbReference>
<feature type="domain" description="Phosphatidic acid phosphatase type 2/haloperoxidase" evidence="2">
    <location>
        <begin position="75"/>
        <end position="202"/>
    </location>
</feature>
<dbReference type="AlphaFoldDB" id="A0A4D6H9Z1"/>
<dbReference type="EMBL" id="CP031310">
    <property type="protein sequence ID" value="QCC50729.1"/>
    <property type="molecule type" value="Genomic_DNA"/>
</dbReference>
<feature type="transmembrane region" description="Helical" evidence="1">
    <location>
        <begin position="34"/>
        <end position="60"/>
    </location>
</feature>
<protein>
    <submittedName>
        <fullName evidence="3">Phosphatase PAP2 family protein</fullName>
    </submittedName>
</protein>
<dbReference type="STRING" id="1457250.GCA_000755225_03411"/>
<gene>
    <name evidence="3" type="ORF">DV733_05490</name>
</gene>
<name>A0A4D6H9Z1_9EURY</name>
<keyword evidence="4" id="KW-1185">Reference proteome</keyword>
<feature type="transmembrane region" description="Helical" evidence="1">
    <location>
        <begin position="230"/>
        <end position="247"/>
    </location>
</feature>
<feature type="transmembrane region" description="Helical" evidence="1">
    <location>
        <begin position="80"/>
        <end position="100"/>
    </location>
</feature>
<reference evidence="3 4" key="1">
    <citation type="journal article" date="2019" name="Nat. Commun.">
        <title>A new type of DNA phosphorothioation-based antiviral system in archaea.</title>
        <authorList>
            <person name="Xiong L."/>
            <person name="Liu S."/>
            <person name="Chen S."/>
            <person name="Xiao Y."/>
            <person name="Zhu B."/>
            <person name="Gao Y."/>
            <person name="Zhang Y."/>
            <person name="Chen B."/>
            <person name="Luo J."/>
            <person name="Deng Z."/>
            <person name="Chen X."/>
            <person name="Wang L."/>
            <person name="Chen S."/>
        </authorList>
    </citation>
    <scope>NUCLEOTIDE SEQUENCE [LARGE SCALE GENOMIC DNA]</scope>
    <source>
        <strain evidence="3 4">CBA1105</strain>
    </source>
</reference>
<proteinExistence type="predicted"/>
<accession>A0A4D6H9Z1</accession>
<dbReference type="PANTHER" id="PTHR14969">
    <property type="entry name" value="SPHINGOSINE-1-PHOSPHATE PHOSPHOHYDROLASE"/>
    <property type="match status" value="1"/>
</dbReference>
<dbReference type="Gene3D" id="1.20.144.10">
    <property type="entry name" value="Phosphatidic acid phosphatase type 2/haloperoxidase"/>
    <property type="match status" value="1"/>
</dbReference>